<evidence type="ECO:0000313" key="3">
    <source>
        <dbReference type="Proteomes" id="UP000295023"/>
    </source>
</evidence>
<evidence type="ECO:0000256" key="1">
    <source>
        <dbReference type="SAM" id="SignalP"/>
    </source>
</evidence>
<dbReference type="Proteomes" id="UP000295023">
    <property type="component" value="Unassembled WGS sequence"/>
</dbReference>
<evidence type="ECO:0000313" key="2">
    <source>
        <dbReference type="EMBL" id="TCZ57205.1"/>
    </source>
</evidence>
<keyword evidence="3" id="KW-1185">Reference proteome</keyword>
<dbReference type="EMBL" id="SKBM01000020">
    <property type="protein sequence ID" value="TCZ57205.1"/>
    <property type="molecule type" value="Genomic_DNA"/>
</dbReference>
<accession>A0A4R4DCZ1</accession>
<comment type="caution">
    <text evidence="2">The sequence shown here is derived from an EMBL/GenBank/DDBJ whole genome shotgun (WGS) entry which is preliminary data.</text>
</comment>
<feature type="signal peptide" evidence="1">
    <location>
        <begin position="1"/>
        <end position="22"/>
    </location>
</feature>
<dbReference type="AlphaFoldDB" id="A0A4R4DCZ1"/>
<dbReference type="RefSeq" id="WP_132293045.1">
    <property type="nucleotide sequence ID" value="NZ_SKBM01000020.1"/>
</dbReference>
<gene>
    <name evidence="2" type="ORF">EXY23_18890</name>
</gene>
<sequence length="156" mass="16418">MRQRLAPRFALLLCLAPGLATAQPAPDLATPSGTFLDIVPTAGQGAVKLAAHQVVRIGRAEGYTVIDTAAYVQQRTIEAPDSVARRVAAAGPRLVALTDPSGQRTWLAADRIVLVRGSEERHAAGSRAAIVMVGLRFSQDVAVRESVAEVMAALAR</sequence>
<name>A0A4R4DCZ1_9PROT</name>
<feature type="chain" id="PRO_5020367808" evidence="1">
    <location>
        <begin position="23"/>
        <end position="156"/>
    </location>
</feature>
<organism evidence="2 3">
    <name type="scientific">Roseicella aquatilis</name>
    <dbReference type="NCBI Taxonomy" id="2527868"/>
    <lineage>
        <taxon>Bacteria</taxon>
        <taxon>Pseudomonadati</taxon>
        <taxon>Pseudomonadota</taxon>
        <taxon>Alphaproteobacteria</taxon>
        <taxon>Acetobacterales</taxon>
        <taxon>Roseomonadaceae</taxon>
        <taxon>Roseicella</taxon>
    </lineage>
</organism>
<reference evidence="2 3" key="1">
    <citation type="submission" date="2019-03" db="EMBL/GenBank/DDBJ databases">
        <title>Paracraurococcus aquatilis NE82 genome sequence.</title>
        <authorList>
            <person name="Zhao Y."/>
            <person name="Du Z."/>
        </authorList>
    </citation>
    <scope>NUCLEOTIDE SEQUENCE [LARGE SCALE GENOMIC DNA]</scope>
    <source>
        <strain evidence="2 3">NE82</strain>
    </source>
</reference>
<keyword evidence="1" id="KW-0732">Signal</keyword>
<proteinExistence type="predicted"/>
<protein>
    <submittedName>
        <fullName evidence="2">Uncharacterized protein</fullName>
    </submittedName>
</protein>
<dbReference type="OrthoDB" id="7270626at2"/>